<proteinExistence type="predicted"/>
<accession>B8FCH0</accession>
<name>B8FCH0_DESAL</name>
<evidence type="ECO:0000313" key="2">
    <source>
        <dbReference type="EMBL" id="ACL06133.1"/>
    </source>
</evidence>
<sequence length="231" mass="26126">MKIRGGIRFTFSALIIALLLGLWAGSAAAAEKFSRLDKWEYFALLQYNGEDTVRTYVPAYDELRAYGTVEQEAEASYGGGFGVGKTVTDYLNINGTFFYNYVDLINRGGKADTFTINSAESFREIYCTSHHWTVSLNAEGYLFSQNFPGTDLHLTPMIMGGVGTRYIHGQWGRTNLKIRDYILTTTAGVGLRWDFSSYFVKALYQSTWYRMTDTEDSYQTKGYTCQFGCAF</sequence>
<dbReference type="EMBL" id="CP001322">
    <property type="protein sequence ID" value="ACL06133.1"/>
    <property type="molecule type" value="Genomic_DNA"/>
</dbReference>
<dbReference type="RefSeq" id="WP_015949179.1">
    <property type="nucleotide sequence ID" value="NC_011768.1"/>
</dbReference>
<dbReference type="Proteomes" id="UP000000739">
    <property type="component" value="Chromosome"/>
</dbReference>
<organism evidence="2 3">
    <name type="scientific">Desulfatibacillum aliphaticivorans</name>
    <dbReference type="NCBI Taxonomy" id="218208"/>
    <lineage>
        <taxon>Bacteria</taxon>
        <taxon>Pseudomonadati</taxon>
        <taxon>Thermodesulfobacteriota</taxon>
        <taxon>Desulfobacteria</taxon>
        <taxon>Desulfobacterales</taxon>
        <taxon>Desulfatibacillaceae</taxon>
        <taxon>Desulfatibacillum</taxon>
    </lineage>
</organism>
<evidence type="ECO:0000256" key="1">
    <source>
        <dbReference type="SAM" id="SignalP"/>
    </source>
</evidence>
<dbReference type="KEGG" id="dal:Dalk_4454"/>
<evidence type="ECO:0000313" key="3">
    <source>
        <dbReference type="Proteomes" id="UP000000739"/>
    </source>
</evidence>
<reference evidence="2 3" key="1">
    <citation type="journal article" date="2012" name="Environ. Microbiol.">
        <title>The genome sequence of Desulfatibacillum alkenivorans AK-01: a blueprint for anaerobic alkane oxidation.</title>
        <authorList>
            <person name="Callaghan A.V."/>
            <person name="Morris B.E."/>
            <person name="Pereira I.A."/>
            <person name="McInerney M.J."/>
            <person name="Austin R.N."/>
            <person name="Groves J.T."/>
            <person name="Kukor J.J."/>
            <person name="Suflita J.M."/>
            <person name="Young L.Y."/>
            <person name="Zylstra G.J."/>
            <person name="Wawrik B."/>
        </authorList>
    </citation>
    <scope>NUCLEOTIDE SEQUENCE [LARGE SCALE GENOMIC DNA]</scope>
    <source>
        <strain evidence="2 3">AK-01</strain>
    </source>
</reference>
<feature type="chain" id="PRO_5002872191" description="Outer membrane protein beta-barrel domain-containing protein" evidence="1">
    <location>
        <begin position="30"/>
        <end position="231"/>
    </location>
</feature>
<protein>
    <recommendedName>
        <fullName evidence="4">Outer membrane protein beta-barrel domain-containing protein</fullName>
    </recommendedName>
</protein>
<dbReference type="AlphaFoldDB" id="B8FCH0"/>
<keyword evidence="3" id="KW-1185">Reference proteome</keyword>
<gene>
    <name evidence="2" type="ordered locus">Dalk_4454</name>
</gene>
<feature type="signal peptide" evidence="1">
    <location>
        <begin position="1"/>
        <end position="29"/>
    </location>
</feature>
<evidence type="ECO:0008006" key="4">
    <source>
        <dbReference type="Google" id="ProtNLM"/>
    </source>
</evidence>
<keyword evidence="1" id="KW-0732">Signal</keyword>
<dbReference type="HOGENOM" id="CLU_1198216_0_0_7"/>